<accession>A0AAV7LH93</accession>
<protein>
    <submittedName>
        <fullName evidence="1">Uncharacterized protein</fullName>
    </submittedName>
</protein>
<dbReference type="EMBL" id="JANPWB010000015">
    <property type="protein sequence ID" value="KAJ1090367.1"/>
    <property type="molecule type" value="Genomic_DNA"/>
</dbReference>
<sequence>MVGEDTGEVCMDVVEVSASDVCVLLGVVMMLVVDIDVVHAGVSVDVTGWEVEEEEEEGETVEAVDVIVSANEWCLCECLWDEVWCLCLPETLLGVVLCACSSGCVLGMGWGEWDWEVIVEEGMVETGTMAAIREEARAWIDLCWAANPL</sequence>
<comment type="caution">
    <text evidence="1">The sequence shown here is derived from an EMBL/GenBank/DDBJ whole genome shotgun (WGS) entry which is preliminary data.</text>
</comment>
<organism evidence="1 2">
    <name type="scientific">Pleurodeles waltl</name>
    <name type="common">Iberian ribbed newt</name>
    <dbReference type="NCBI Taxonomy" id="8319"/>
    <lineage>
        <taxon>Eukaryota</taxon>
        <taxon>Metazoa</taxon>
        <taxon>Chordata</taxon>
        <taxon>Craniata</taxon>
        <taxon>Vertebrata</taxon>
        <taxon>Euteleostomi</taxon>
        <taxon>Amphibia</taxon>
        <taxon>Batrachia</taxon>
        <taxon>Caudata</taxon>
        <taxon>Salamandroidea</taxon>
        <taxon>Salamandridae</taxon>
        <taxon>Pleurodelinae</taxon>
        <taxon>Pleurodeles</taxon>
    </lineage>
</organism>
<reference evidence="1" key="1">
    <citation type="journal article" date="2022" name="bioRxiv">
        <title>Sequencing and chromosome-scale assembly of the giantPleurodeles waltlgenome.</title>
        <authorList>
            <person name="Brown T."/>
            <person name="Elewa A."/>
            <person name="Iarovenko S."/>
            <person name="Subramanian E."/>
            <person name="Araus A.J."/>
            <person name="Petzold A."/>
            <person name="Susuki M."/>
            <person name="Suzuki K.-i.T."/>
            <person name="Hayashi T."/>
            <person name="Toyoda A."/>
            <person name="Oliveira C."/>
            <person name="Osipova E."/>
            <person name="Leigh N.D."/>
            <person name="Simon A."/>
            <person name="Yun M.H."/>
        </authorList>
    </citation>
    <scope>NUCLEOTIDE SEQUENCE</scope>
    <source>
        <strain evidence="1">20211129_DDA</strain>
        <tissue evidence="1">Liver</tissue>
    </source>
</reference>
<gene>
    <name evidence="1" type="ORF">NDU88_003500</name>
</gene>
<keyword evidence="2" id="KW-1185">Reference proteome</keyword>
<dbReference type="Proteomes" id="UP001066276">
    <property type="component" value="Chromosome 11"/>
</dbReference>
<proteinExistence type="predicted"/>
<dbReference type="AlphaFoldDB" id="A0AAV7LH93"/>
<evidence type="ECO:0000313" key="2">
    <source>
        <dbReference type="Proteomes" id="UP001066276"/>
    </source>
</evidence>
<name>A0AAV7LH93_PLEWA</name>
<evidence type="ECO:0000313" key="1">
    <source>
        <dbReference type="EMBL" id="KAJ1090367.1"/>
    </source>
</evidence>